<accession>A0A9Q9EE78</accession>
<dbReference type="EMBL" id="CP099418">
    <property type="protein sequence ID" value="USW47595.1"/>
    <property type="molecule type" value="Genomic_DNA"/>
</dbReference>
<organism evidence="2 3">
    <name type="scientific">Septoria linicola</name>
    <dbReference type="NCBI Taxonomy" id="215465"/>
    <lineage>
        <taxon>Eukaryota</taxon>
        <taxon>Fungi</taxon>
        <taxon>Dikarya</taxon>
        <taxon>Ascomycota</taxon>
        <taxon>Pezizomycotina</taxon>
        <taxon>Dothideomycetes</taxon>
        <taxon>Dothideomycetidae</taxon>
        <taxon>Mycosphaerellales</taxon>
        <taxon>Mycosphaerellaceae</taxon>
        <taxon>Septoria</taxon>
    </lineage>
</organism>
<dbReference type="AlphaFoldDB" id="A0A9Q9EE78"/>
<gene>
    <name evidence="2" type="ORF">Slin15195_G009140</name>
</gene>
<reference evidence="2" key="1">
    <citation type="submission" date="2022-06" db="EMBL/GenBank/DDBJ databases">
        <title>Complete genome sequences of two strains of the flax pathogen Septoria linicola.</title>
        <authorList>
            <person name="Lapalu N."/>
            <person name="Simon A."/>
            <person name="Demenou B."/>
            <person name="Paumier D."/>
            <person name="Guillot M.-P."/>
            <person name="Gout L."/>
            <person name="Valade R."/>
        </authorList>
    </citation>
    <scope>NUCLEOTIDE SEQUENCE</scope>
    <source>
        <strain evidence="2">SE15195</strain>
    </source>
</reference>
<feature type="region of interest" description="Disordered" evidence="1">
    <location>
        <begin position="1"/>
        <end position="85"/>
    </location>
</feature>
<dbReference type="Proteomes" id="UP001056384">
    <property type="component" value="Chromosome 1"/>
</dbReference>
<feature type="compositionally biased region" description="Low complexity" evidence="1">
    <location>
        <begin position="22"/>
        <end position="35"/>
    </location>
</feature>
<dbReference type="OrthoDB" id="3650669at2759"/>
<evidence type="ECO:0000313" key="2">
    <source>
        <dbReference type="EMBL" id="USW47595.1"/>
    </source>
</evidence>
<sequence length="187" mass="20791">MSVVGPETAALTAREDGKSKVSSGSHGHTTSLSLHAMNVHRAIGSVPNDRGGHATAPNATRAPPEPRPYKAATPEERVSRHPQPSRLQADFDMKQKSLWWRLWSFSPRKSIYPPSQDSTRGLEAARRVVKEGFLDPRYKRASRSFTAIMCALPIAIYTSYELFQRRFMGKSQKARPSVPAMAESQDD</sequence>
<evidence type="ECO:0000256" key="1">
    <source>
        <dbReference type="SAM" id="MobiDB-lite"/>
    </source>
</evidence>
<keyword evidence="3" id="KW-1185">Reference proteome</keyword>
<protein>
    <submittedName>
        <fullName evidence="2">Uncharacterized protein</fullName>
    </submittedName>
</protein>
<evidence type="ECO:0000313" key="3">
    <source>
        <dbReference type="Proteomes" id="UP001056384"/>
    </source>
</evidence>
<proteinExistence type="predicted"/>
<name>A0A9Q9EE78_9PEZI</name>